<dbReference type="CDD" id="cd06225">
    <property type="entry name" value="HAMP"/>
    <property type="match status" value="1"/>
</dbReference>
<dbReference type="EMBL" id="JACTAG010000001">
    <property type="protein sequence ID" value="MBD3662416.1"/>
    <property type="molecule type" value="Genomic_DNA"/>
</dbReference>
<dbReference type="InterPro" id="IPR003660">
    <property type="entry name" value="HAMP_dom"/>
</dbReference>
<dbReference type="CDD" id="cd07302">
    <property type="entry name" value="CHD"/>
    <property type="match status" value="1"/>
</dbReference>
<dbReference type="InterPro" id="IPR001054">
    <property type="entry name" value="A/G_cyclase"/>
</dbReference>
<organism evidence="5 6">
    <name type="scientific">Sulfitobacter aestuariivivens</name>
    <dbReference type="NCBI Taxonomy" id="2766981"/>
    <lineage>
        <taxon>Bacteria</taxon>
        <taxon>Pseudomonadati</taxon>
        <taxon>Pseudomonadota</taxon>
        <taxon>Alphaproteobacteria</taxon>
        <taxon>Rhodobacterales</taxon>
        <taxon>Roseobacteraceae</taxon>
        <taxon>Sulfitobacter</taxon>
    </lineage>
</organism>
<dbReference type="GO" id="GO:0004016">
    <property type="term" value="F:adenylate cyclase activity"/>
    <property type="evidence" value="ECO:0007669"/>
    <property type="project" value="UniProtKB-ARBA"/>
</dbReference>
<dbReference type="PROSITE" id="PS50885">
    <property type="entry name" value="HAMP"/>
    <property type="match status" value="1"/>
</dbReference>
<dbReference type="SUPFAM" id="SSF158472">
    <property type="entry name" value="HAMP domain-like"/>
    <property type="match status" value="1"/>
</dbReference>
<dbReference type="GO" id="GO:0016020">
    <property type="term" value="C:membrane"/>
    <property type="evidence" value="ECO:0007669"/>
    <property type="project" value="InterPro"/>
</dbReference>
<dbReference type="PANTHER" id="PTHR43081">
    <property type="entry name" value="ADENYLATE CYCLASE, TERMINAL-DIFFERENTIATION SPECIFIC-RELATED"/>
    <property type="match status" value="1"/>
</dbReference>
<evidence type="ECO:0000259" key="3">
    <source>
        <dbReference type="PROSITE" id="PS50125"/>
    </source>
</evidence>
<evidence type="ECO:0000313" key="6">
    <source>
        <dbReference type="Proteomes" id="UP000635142"/>
    </source>
</evidence>
<gene>
    <name evidence="5" type="ORF">H9Q16_00620</name>
</gene>
<keyword evidence="6" id="KW-1185">Reference proteome</keyword>
<keyword evidence="2" id="KW-0812">Transmembrane</keyword>
<dbReference type="Proteomes" id="UP000635142">
    <property type="component" value="Unassembled WGS sequence"/>
</dbReference>
<dbReference type="RefSeq" id="WP_191073456.1">
    <property type="nucleotide sequence ID" value="NZ_JACTAG010000001.1"/>
</dbReference>
<feature type="domain" description="HAMP" evidence="4">
    <location>
        <begin position="312"/>
        <end position="365"/>
    </location>
</feature>
<feature type="region of interest" description="Disordered" evidence="1">
    <location>
        <begin position="567"/>
        <end position="587"/>
    </location>
</feature>
<dbReference type="Pfam" id="PF00211">
    <property type="entry name" value="Guanylate_cyc"/>
    <property type="match status" value="1"/>
</dbReference>
<protein>
    <submittedName>
        <fullName evidence="5">HAMP domain-containing protein</fullName>
    </submittedName>
</protein>
<sequence length="587" mass="63779">MWFPLRLKFFFFATLLAVAPLVIVGQNLTQLTRDELKSAANEDLTTVAAQVQNQFDATYQGRWLSPLMVIRNGIDSDELDVPQKVSLLTLGLQELPDVLSLQLAVAGSNLPIMATDQAFSQKLESVGLDPVAILTVPNELIQSIEATDQFGRPLISQLPQTGEWIATLALPLNTTIAGRQVTLAARIELSSLARLVERHPFAQRGNITIIDPAGRTVLVDEQDLIIEREIVQAALPLIVAGVRANTLQAYTRPDGTDVLGALAFPDWFPWAVVTELTEAKAYAVVNAITRQILIVGGLGFTLASIGALFFARQLTGPILKISSVVNQIGSGELSVRVEGVKSRDEIGHLARRVNEMIDELRERIELMKFVSHGTVEAIQSADEGMSRGGIRKNVSVIFTDIRGYTEFSERVAPEVVIEALNEYFEEQTRIVEEYEGDVDKFIGDALVAVFEGDRMEERAVECAVHITDAMNVLLERFPDYNLHVGIGVASGAVVMGAMGAASRMDYTVLGSTVNLSARLCSKAEPDQVLIDTATKDACAGLDNVAFEKLDAIELKGYADPVPTFAATQIKTSASPPQPDKQPAKVGE</sequence>
<proteinExistence type="predicted"/>
<dbReference type="InterPro" id="IPR050697">
    <property type="entry name" value="Adenylyl/Guanylyl_Cyclase_3/4"/>
</dbReference>
<dbReference type="GO" id="GO:0009190">
    <property type="term" value="P:cyclic nucleotide biosynthetic process"/>
    <property type="evidence" value="ECO:0007669"/>
    <property type="project" value="InterPro"/>
</dbReference>
<dbReference type="SUPFAM" id="SSF55073">
    <property type="entry name" value="Nucleotide cyclase"/>
    <property type="match status" value="1"/>
</dbReference>
<evidence type="ECO:0000313" key="5">
    <source>
        <dbReference type="EMBL" id="MBD3662416.1"/>
    </source>
</evidence>
<evidence type="ECO:0000256" key="2">
    <source>
        <dbReference type="SAM" id="Phobius"/>
    </source>
</evidence>
<dbReference type="SMART" id="SM00304">
    <property type="entry name" value="HAMP"/>
    <property type="match status" value="1"/>
</dbReference>
<comment type="caution">
    <text evidence="5">The sequence shown here is derived from an EMBL/GenBank/DDBJ whole genome shotgun (WGS) entry which is preliminary data.</text>
</comment>
<name>A0A927D3Z3_9RHOB</name>
<evidence type="ECO:0000256" key="1">
    <source>
        <dbReference type="SAM" id="MobiDB-lite"/>
    </source>
</evidence>
<dbReference type="InterPro" id="IPR029787">
    <property type="entry name" value="Nucleotide_cyclase"/>
</dbReference>
<dbReference type="PROSITE" id="PS50125">
    <property type="entry name" value="GUANYLATE_CYCLASE_2"/>
    <property type="match status" value="1"/>
</dbReference>
<keyword evidence="2" id="KW-0472">Membrane</keyword>
<dbReference type="Gene3D" id="3.30.70.1230">
    <property type="entry name" value="Nucleotide cyclase"/>
    <property type="match status" value="1"/>
</dbReference>
<dbReference type="Gene3D" id="6.10.340.10">
    <property type="match status" value="1"/>
</dbReference>
<dbReference type="GO" id="GO:0035556">
    <property type="term" value="P:intracellular signal transduction"/>
    <property type="evidence" value="ECO:0007669"/>
    <property type="project" value="InterPro"/>
</dbReference>
<keyword evidence="2" id="KW-1133">Transmembrane helix</keyword>
<evidence type="ECO:0000259" key="4">
    <source>
        <dbReference type="PROSITE" id="PS50885"/>
    </source>
</evidence>
<dbReference type="SMART" id="SM00044">
    <property type="entry name" value="CYCc"/>
    <property type="match status" value="1"/>
</dbReference>
<reference evidence="5" key="1">
    <citation type="submission" date="2020-08" db="EMBL/GenBank/DDBJ databases">
        <title>Sulfitobacter aestuariivivens sp. nov., isolated from a tidal flat.</title>
        <authorList>
            <person name="Park S."/>
            <person name="Yoon J.-H."/>
        </authorList>
    </citation>
    <scope>NUCLEOTIDE SEQUENCE</scope>
    <source>
        <strain evidence="5">TSTF-M16</strain>
    </source>
</reference>
<dbReference type="AlphaFoldDB" id="A0A927D3Z3"/>
<feature type="domain" description="Guanylate cyclase" evidence="3">
    <location>
        <begin position="395"/>
        <end position="520"/>
    </location>
</feature>
<dbReference type="PANTHER" id="PTHR43081:SF1">
    <property type="entry name" value="ADENYLATE CYCLASE, TERMINAL-DIFFERENTIATION SPECIFIC"/>
    <property type="match status" value="1"/>
</dbReference>
<feature type="transmembrane region" description="Helical" evidence="2">
    <location>
        <begin position="292"/>
        <end position="311"/>
    </location>
</feature>
<dbReference type="Pfam" id="PF00672">
    <property type="entry name" value="HAMP"/>
    <property type="match status" value="1"/>
</dbReference>
<accession>A0A927D3Z3</accession>